<feature type="compositionally biased region" description="Polar residues" evidence="1">
    <location>
        <begin position="28"/>
        <end position="40"/>
    </location>
</feature>
<gene>
    <name evidence="2" type="ORF">CCAM_LOCUS40142</name>
</gene>
<name>A0A484NCW8_9ASTE</name>
<feature type="compositionally biased region" description="Basic and acidic residues" evidence="1">
    <location>
        <begin position="86"/>
        <end position="98"/>
    </location>
</feature>
<accession>A0A484NCW8</accession>
<evidence type="ECO:0000256" key="1">
    <source>
        <dbReference type="SAM" id="MobiDB-lite"/>
    </source>
</evidence>
<sequence>MEAQREASKPVVLLELRKANWALHIGQTESNVKPESSSTLEAGGADREGSADRDGGAKMGEDEDAGCGCGDGCGAAHPMPTRKHPSKEMCEDANDGRRLTIMKSAFK</sequence>
<organism evidence="2 3">
    <name type="scientific">Cuscuta campestris</name>
    <dbReference type="NCBI Taxonomy" id="132261"/>
    <lineage>
        <taxon>Eukaryota</taxon>
        <taxon>Viridiplantae</taxon>
        <taxon>Streptophyta</taxon>
        <taxon>Embryophyta</taxon>
        <taxon>Tracheophyta</taxon>
        <taxon>Spermatophyta</taxon>
        <taxon>Magnoliopsida</taxon>
        <taxon>eudicotyledons</taxon>
        <taxon>Gunneridae</taxon>
        <taxon>Pentapetalae</taxon>
        <taxon>asterids</taxon>
        <taxon>lamiids</taxon>
        <taxon>Solanales</taxon>
        <taxon>Convolvulaceae</taxon>
        <taxon>Cuscuteae</taxon>
        <taxon>Cuscuta</taxon>
        <taxon>Cuscuta subgen. Grammica</taxon>
        <taxon>Cuscuta sect. Cleistogrammica</taxon>
    </lineage>
</organism>
<feature type="region of interest" description="Disordered" evidence="1">
    <location>
        <begin position="77"/>
        <end position="107"/>
    </location>
</feature>
<protein>
    <submittedName>
        <fullName evidence="2">Uncharacterized protein</fullName>
    </submittedName>
</protein>
<reference evidence="2" key="1">
    <citation type="submission" date="2018-04" db="EMBL/GenBank/DDBJ databases">
        <authorList>
            <person name="Vogel A."/>
        </authorList>
    </citation>
    <scope>NUCLEOTIDE SEQUENCE [LARGE SCALE GENOMIC DNA]</scope>
</reference>
<feature type="compositionally biased region" description="Basic and acidic residues" evidence="1">
    <location>
        <begin position="44"/>
        <end position="60"/>
    </location>
</feature>
<proteinExistence type="predicted"/>
<evidence type="ECO:0000313" key="3">
    <source>
        <dbReference type="Proteomes" id="UP000595140"/>
    </source>
</evidence>
<keyword evidence="3" id="KW-1185">Reference proteome</keyword>
<dbReference type="Proteomes" id="UP000595140">
    <property type="component" value="Unassembled WGS sequence"/>
</dbReference>
<feature type="region of interest" description="Disordered" evidence="1">
    <location>
        <begin position="28"/>
        <end position="64"/>
    </location>
</feature>
<dbReference type="AlphaFoldDB" id="A0A484NCW8"/>
<evidence type="ECO:0000313" key="2">
    <source>
        <dbReference type="EMBL" id="VFQ98366.1"/>
    </source>
</evidence>
<dbReference type="EMBL" id="OOIL02006581">
    <property type="protein sequence ID" value="VFQ98366.1"/>
    <property type="molecule type" value="Genomic_DNA"/>
</dbReference>